<keyword evidence="2" id="KW-1185">Reference proteome</keyword>
<protein>
    <submittedName>
        <fullName evidence="1">Uncharacterized protein</fullName>
    </submittedName>
</protein>
<sequence length="43" mass="4967">MAVLYIVSEALIQIDIQELVIAMQLISPKFYFEHLVQRCGVLM</sequence>
<reference evidence="2" key="1">
    <citation type="submission" date="2009-11" db="EMBL/GenBank/DDBJ databases">
        <title>Genome sequencing of Bartonella species and comparative genomics.</title>
        <authorList>
            <person name="Engel P."/>
            <person name="Salzburger W."/>
            <person name="Marius L."/>
            <person name="Chao-Chin C."/>
            <person name="Soichi M."/>
            <person name="Christa L."/>
            <person name="Alexandra C."/>
            <person name="Aurelie L."/>
            <person name="Claudine M."/>
            <person name="Stephan S.C."/>
            <person name="Christoph D."/>
        </authorList>
    </citation>
    <scope>NUCLEOTIDE SEQUENCE [LARGE SCALE GENOMIC DNA]</scope>
    <source>
        <strain evidence="2">CIP 104772 / 73</strain>
    </source>
</reference>
<organism evidence="1 2">
    <name type="scientific">Bartonella clarridgeiae (strain CCUG 45776 / CIP 104772 / 73)</name>
    <dbReference type="NCBI Taxonomy" id="696125"/>
    <lineage>
        <taxon>Bacteria</taxon>
        <taxon>Pseudomonadati</taxon>
        <taxon>Pseudomonadota</taxon>
        <taxon>Alphaproteobacteria</taxon>
        <taxon>Hyphomicrobiales</taxon>
        <taxon>Bartonellaceae</taxon>
        <taxon>Bartonella</taxon>
    </lineage>
</organism>
<reference evidence="1 2" key="2">
    <citation type="journal article" date="2011" name="PLoS Genet.">
        <title>Parallel evolution of a type IV secretion system in radiating lineages of the host-restricted bacterial pathogen Bartonella.</title>
        <authorList>
            <person name="Engel P."/>
            <person name="Salzburger W."/>
            <person name="Liesch M."/>
            <person name="Chang C.C."/>
            <person name="Maruyama S."/>
            <person name="Lanz C."/>
            <person name="Calteau A."/>
            <person name="Lajus A."/>
            <person name="Medigue C."/>
            <person name="Schuster S.C."/>
            <person name="Dehio C."/>
        </authorList>
    </citation>
    <scope>NUCLEOTIDE SEQUENCE [LARGE SCALE GENOMIC DNA]</scope>
    <source>
        <strain evidence="2">CIP 104772 / 73</strain>
    </source>
</reference>
<dbReference type="KEGG" id="bcd:BARCL_0965"/>
<evidence type="ECO:0000313" key="2">
    <source>
        <dbReference type="Proteomes" id="UP000009101"/>
    </source>
</evidence>
<gene>
    <name evidence="1" type="ordered locus">BARCL_0965</name>
</gene>
<dbReference type="AlphaFoldDB" id="E6YIF8"/>
<dbReference type="EMBL" id="FN645454">
    <property type="protein sequence ID" value="CBI76646.1"/>
    <property type="molecule type" value="Genomic_DNA"/>
</dbReference>
<proteinExistence type="predicted"/>
<dbReference type="Proteomes" id="UP000009101">
    <property type="component" value="Chromosome"/>
</dbReference>
<name>E6YIF8_BARC7</name>
<accession>E6YIF8</accession>
<evidence type="ECO:0000313" key="1">
    <source>
        <dbReference type="EMBL" id="CBI76646.1"/>
    </source>
</evidence>
<dbReference type="HOGENOM" id="CLU_3230158_0_0_5"/>